<dbReference type="GO" id="GO:0006644">
    <property type="term" value="P:phospholipid metabolic process"/>
    <property type="evidence" value="ECO:0007669"/>
    <property type="project" value="TreeGrafter"/>
</dbReference>
<dbReference type="GO" id="GO:0006580">
    <property type="term" value="P:ethanolamine metabolic process"/>
    <property type="evidence" value="ECO:0007669"/>
    <property type="project" value="TreeGrafter"/>
</dbReference>
<dbReference type="GO" id="GO:0008889">
    <property type="term" value="F:glycerophosphodiester phosphodiesterase activity"/>
    <property type="evidence" value="ECO:0007669"/>
    <property type="project" value="TreeGrafter"/>
</dbReference>
<dbReference type="InterPro" id="IPR017946">
    <property type="entry name" value="PLC-like_Pdiesterase_TIM-brl"/>
</dbReference>
<dbReference type="GO" id="GO:0070291">
    <property type="term" value="P:N-acylethanolamine metabolic process"/>
    <property type="evidence" value="ECO:0007669"/>
    <property type="project" value="TreeGrafter"/>
</dbReference>
<dbReference type="InterPro" id="IPR030395">
    <property type="entry name" value="GP_PDE_dom"/>
</dbReference>
<dbReference type="PANTHER" id="PTHR46320">
    <property type="entry name" value="GLYCEROPHOSPHODIESTER PHOSPHODIESTERASE 1"/>
    <property type="match status" value="1"/>
</dbReference>
<protein>
    <submittedName>
        <fullName evidence="2">Glycerophosphoryl diester phosphodiesterase family protein</fullName>
    </submittedName>
</protein>
<dbReference type="CDD" id="cd08566">
    <property type="entry name" value="GDPD_AtGDE_like"/>
    <property type="match status" value="1"/>
</dbReference>
<dbReference type="EMBL" id="FQZN01000019">
    <property type="protein sequence ID" value="SHJ24997.1"/>
    <property type="molecule type" value="Genomic_DNA"/>
</dbReference>
<dbReference type="AlphaFoldDB" id="A0A1M6HS49"/>
<accession>A0A1M6HS49</accession>
<evidence type="ECO:0000313" key="3">
    <source>
        <dbReference type="Proteomes" id="UP000184192"/>
    </source>
</evidence>
<dbReference type="Proteomes" id="UP000184192">
    <property type="component" value="Unassembled WGS sequence"/>
</dbReference>
<dbReference type="Pfam" id="PF03009">
    <property type="entry name" value="GDPD"/>
    <property type="match status" value="1"/>
</dbReference>
<dbReference type="PANTHER" id="PTHR46320:SF1">
    <property type="entry name" value="GLYCEROPHOSPHODIESTER PHOSPHODIESTERASE 1"/>
    <property type="match status" value="1"/>
</dbReference>
<dbReference type="Gene3D" id="3.20.20.190">
    <property type="entry name" value="Phosphatidylinositol (PI) phosphodiesterase"/>
    <property type="match status" value="1"/>
</dbReference>
<reference evidence="3" key="1">
    <citation type="submission" date="2016-11" db="EMBL/GenBank/DDBJ databases">
        <authorList>
            <person name="Varghese N."/>
            <person name="Submissions S."/>
        </authorList>
    </citation>
    <scope>NUCLEOTIDE SEQUENCE [LARGE SCALE GENOMIC DNA]</scope>
    <source>
        <strain evidence="3">DSM 26884</strain>
    </source>
</reference>
<keyword evidence="3" id="KW-1185">Reference proteome</keyword>
<dbReference type="GO" id="GO:0005886">
    <property type="term" value="C:plasma membrane"/>
    <property type="evidence" value="ECO:0007669"/>
    <property type="project" value="TreeGrafter"/>
</dbReference>
<evidence type="ECO:0000259" key="1">
    <source>
        <dbReference type="Pfam" id="PF03009"/>
    </source>
</evidence>
<dbReference type="SUPFAM" id="SSF51695">
    <property type="entry name" value="PLC-like phosphodiesterases"/>
    <property type="match status" value="1"/>
</dbReference>
<feature type="domain" description="GP-PDE" evidence="1">
    <location>
        <begin position="205"/>
        <end position="311"/>
    </location>
</feature>
<proteinExistence type="predicted"/>
<sequence>MKYYVLMICLFVSVNLYAVLREFPVKLSLSTMFAPDISYATGIKGSVNNGGKIDVKLVDKQTGTLLFQCTLNRSTSEFAGDGQTYSKESLGSGATYYPDSWSSLDLKTALFAIDRKHYDQQAIRPYNFFSSELELILKIEEINAQMQAFKFPGIGIIDQLGGNSLFHPKHFCHNLANASSFVTKVWMEIKTPDINKGSDLIVAAHRGVWGDNLGTGAPENSIAAIKRTKDYTDILESDIMITKDKQLIVSHDYCLMRLTDYPGSLRDYLFNMNQSQLENLHLRRRNMSVSDFKLLTFGDLIDALIENQLVLTIDIKEIIARRKNGVCIDNCEYDPATHGEEAKKKVKDSWMEIMKKCIEIAASKNALQYIAFKVPHEYTELLNYESDDILSKVLFMPVIQPQRKDFLDFVDSWAVNGGSRVLAYETNFKTTKDKSLSSFTRQGVKYENLLHYVYSRTGLRPGSYPEEPMGPKGIVNRWADWMIKDLSKDWRGDYYFFMGVPYGKIMVLTTDRPDLWNKIDLLYKTITP</sequence>
<evidence type="ECO:0000313" key="2">
    <source>
        <dbReference type="EMBL" id="SHJ24997.1"/>
    </source>
</evidence>
<dbReference type="GeneID" id="92713159"/>
<gene>
    <name evidence="2" type="ORF">SAMN05444350_11962</name>
</gene>
<dbReference type="RefSeq" id="WP_073314113.1">
    <property type="nucleotide sequence ID" value="NZ_FQZN01000019.1"/>
</dbReference>
<organism evidence="2 3">
    <name type="scientific">Bacteroides stercorirosoris</name>
    <dbReference type="NCBI Taxonomy" id="871324"/>
    <lineage>
        <taxon>Bacteria</taxon>
        <taxon>Pseudomonadati</taxon>
        <taxon>Bacteroidota</taxon>
        <taxon>Bacteroidia</taxon>
        <taxon>Bacteroidales</taxon>
        <taxon>Bacteroidaceae</taxon>
        <taxon>Bacteroides</taxon>
    </lineage>
</organism>
<name>A0A1M6HS49_9BACE</name>